<dbReference type="Gene3D" id="3.30.559.10">
    <property type="entry name" value="Chloramphenicol acetyltransferase-like domain"/>
    <property type="match status" value="2"/>
</dbReference>
<gene>
    <name evidence="4" type="ORF">HRI_004490300</name>
</gene>
<keyword evidence="2" id="KW-0808">Transferase</keyword>
<evidence type="ECO:0008006" key="6">
    <source>
        <dbReference type="Google" id="ProtNLM"/>
    </source>
</evidence>
<dbReference type="InterPro" id="IPR023213">
    <property type="entry name" value="CAT-like_dom_sf"/>
</dbReference>
<dbReference type="PANTHER" id="PTHR31623:SF46">
    <property type="entry name" value="VINORINE SYNTHASE-LIKE"/>
    <property type="match status" value="1"/>
</dbReference>
<evidence type="ECO:0000256" key="2">
    <source>
        <dbReference type="ARBA" id="ARBA00022679"/>
    </source>
</evidence>
<protein>
    <recommendedName>
        <fullName evidence="6">Vinorine synthase-like</fullName>
    </recommendedName>
</protein>
<organism evidence="4 5">
    <name type="scientific">Hibiscus trionum</name>
    <name type="common">Flower of an hour</name>
    <dbReference type="NCBI Taxonomy" id="183268"/>
    <lineage>
        <taxon>Eukaryota</taxon>
        <taxon>Viridiplantae</taxon>
        <taxon>Streptophyta</taxon>
        <taxon>Embryophyta</taxon>
        <taxon>Tracheophyta</taxon>
        <taxon>Spermatophyta</taxon>
        <taxon>Magnoliopsida</taxon>
        <taxon>eudicotyledons</taxon>
        <taxon>Gunneridae</taxon>
        <taxon>Pentapetalae</taxon>
        <taxon>rosids</taxon>
        <taxon>malvids</taxon>
        <taxon>Malvales</taxon>
        <taxon>Malvaceae</taxon>
        <taxon>Malvoideae</taxon>
        <taxon>Hibiscus</taxon>
    </lineage>
</organism>
<keyword evidence="3" id="KW-0012">Acyltransferase</keyword>
<proteinExistence type="inferred from homology"/>
<dbReference type="Pfam" id="PF02458">
    <property type="entry name" value="Transferase"/>
    <property type="match status" value="1"/>
</dbReference>
<keyword evidence="5" id="KW-1185">Reference proteome</keyword>
<evidence type="ECO:0000313" key="4">
    <source>
        <dbReference type="EMBL" id="GMJ08211.1"/>
    </source>
</evidence>
<evidence type="ECO:0000256" key="1">
    <source>
        <dbReference type="ARBA" id="ARBA00009861"/>
    </source>
</evidence>
<sequence length="430" mass="48516">MKLNVEVLSKEIIKPSSPTSDQFRRYQLSFLDQLSPPVYNPLVLFYRSVVSESDIESNNKINVIDRLKQSLSDVLAYFYPLAGRIKSNMFVNCDDEGVPFVEARVQCGISDVLDNPVPGELNKLLPFVLNDADEVPFGVQFNVFDCGGFGIGVCISHKIADASSLFTFLKTWAAVCRGDPRSSIALPEFVSAELFPPKTMLGFEPRNGISTERIVTKRFIFTASKIQEIKENIGNKVYPSRVEALSAFVWSSFIASTKANSKHDDEDSRFYAIVHAINLRKRFDPPLPDHSFGNLYRIAMTLPTKNSERDCHNLISQIRESIRKINAEHIKQLREGSSQHLDFIKERAERFIKGEMISFNVTSLCRFPVYEADFGWGKPAWVGSASLNFKNLVVFMDTVTGDGIEAWISLKDEDMDTFEKDETLLGFVVS</sequence>
<dbReference type="OrthoDB" id="671439at2759"/>
<comment type="caution">
    <text evidence="4">The sequence shown here is derived from an EMBL/GenBank/DDBJ whole genome shotgun (WGS) entry which is preliminary data.</text>
</comment>
<name>A0A9W7J449_HIBTR</name>
<dbReference type="PANTHER" id="PTHR31623">
    <property type="entry name" value="F21J9.9"/>
    <property type="match status" value="1"/>
</dbReference>
<evidence type="ECO:0000313" key="5">
    <source>
        <dbReference type="Proteomes" id="UP001165190"/>
    </source>
</evidence>
<dbReference type="Proteomes" id="UP001165190">
    <property type="component" value="Unassembled WGS sequence"/>
</dbReference>
<comment type="similarity">
    <text evidence="1">Belongs to the plant acyltransferase family.</text>
</comment>
<dbReference type="EMBL" id="BSYR01000050">
    <property type="protein sequence ID" value="GMJ08211.1"/>
    <property type="molecule type" value="Genomic_DNA"/>
</dbReference>
<evidence type="ECO:0000256" key="3">
    <source>
        <dbReference type="ARBA" id="ARBA00023315"/>
    </source>
</evidence>
<dbReference type="GO" id="GO:0016746">
    <property type="term" value="F:acyltransferase activity"/>
    <property type="evidence" value="ECO:0007669"/>
    <property type="project" value="UniProtKB-KW"/>
</dbReference>
<accession>A0A9W7J449</accession>
<reference evidence="4" key="1">
    <citation type="submission" date="2023-05" db="EMBL/GenBank/DDBJ databases">
        <title>Genome and transcriptome analyses reveal genes involved in the formation of fine ridges on petal epidermal cells in Hibiscus trionum.</title>
        <authorList>
            <person name="Koshimizu S."/>
            <person name="Masuda S."/>
            <person name="Ishii T."/>
            <person name="Shirasu K."/>
            <person name="Hoshino A."/>
            <person name="Arita M."/>
        </authorList>
    </citation>
    <scope>NUCLEOTIDE SEQUENCE</scope>
    <source>
        <strain evidence="4">Hamamatsu line</strain>
    </source>
</reference>
<dbReference type="AlphaFoldDB" id="A0A9W7J449"/>